<feature type="domain" description="Methyltransferase type 11" evidence="1">
    <location>
        <begin position="40"/>
        <end position="132"/>
    </location>
</feature>
<dbReference type="GO" id="GO:0032259">
    <property type="term" value="P:methylation"/>
    <property type="evidence" value="ECO:0007669"/>
    <property type="project" value="UniProtKB-KW"/>
</dbReference>
<dbReference type="AlphaFoldDB" id="A0A8E4FB34"/>
<dbReference type="PANTHER" id="PTHR45036">
    <property type="entry name" value="METHYLTRANSFERASE LIKE 7B"/>
    <property type="match status" value="1"/>
</dbReference>
<dbReference type="InterPro" id="IPR052356">
    <property type="entry name" value="Thiol_S-MT"/>
</dbReference>
<dbReference type="SUPFAM" id="SSF53335">
    <property type="entry name" value="S-adenosyl-L-methionine-dependent methyltransferases"/>
    <property type="match status" value="1"/>
</dbReference>
<dbReference type="RefSeq" id="WP_171534081.1">
    <property type="nucleotide sequence ID" value="NZ_JABERH010000015.1"/>
</dbReference>
<dbReference type="Gene3D" id="3.40.50.150">
    <property type="entry name" value="Vaccinia Virus protein VP39"/>
    <property type="match status" value="1"/>
</dbReference>
<name>A0A8E4FB34_9GAMM</name>
<accession>A0A8E4FB34</accession>
<keyword evidence="2" id="KW-0808">Transferase</keyword>
<evidence type="ECO:0000259" key="1">
    <source>
        <dbReference type="Pfam" id="PF08241"/>
    </source>
</evidence>
<reference evidence="2 3" key="1">
    <citation type="submission" date="2020-04" db="EMBL/GenBank/DDBJ databases">
        <title>Acinetobacter Taxon 24.</title>
        <authorList>
            <person name="Nemec A."/>
            <person name="Radolfova-Krizova L."/>
            <person name="Higgins P.G."/>
            <person name="Spanelova P."/>
        </authorList>
    </citation>
    <scope>NUCLEOTIDE SEQUENCE [LARGE SCALE GENOMIC DNA]</scope>
    <source>
        <strain evidence="2 3">ANC 4280</strain>
    </source>
</reference>
<dbReference type="CDD" id="cd02440">
    <property type="entry name" value="AdoMet_MTases"/>
    <property type="match status" value="1"/>
</dbReference>
<dbReference type="Proteomes" id="UP000532147">
    <property type="component" value="Unassembled WGS sequence"/>
</dbReference>
<dbReference type="InterPro" id="IPR013216">
    <property type="entry name" value="Methyltransf_11"/>
</dbReference>
<proteinExistence type="predicted"/>
<evidence type="ECO:0000313" key="2">
    <source>
        <dbReference type="EMBL" id="NNH38032.1"/>
    </source>
</evidence>
<dbReference type="PANTHER" id="PTHR45036:SF1">
    <property type="entry name" value="METHYLTRANSFERASE LIKE 7A"/>
    <property type="match status" value="1"/>
</dbReference>
<comment type="caution">
    <text evidence="2">The sequence shown here is derived from an EMBL/GenBank/DDBJ whole genome shotgun (WGS) entry which is preliminary data.</text>
</comment>
<dbReference type="InterPro" id="IPR029063">
    <property type="entry name" value="SAM-dependent_MTases_sf"/>
</dbReference>
<protein>
    <submittedName>
        <fullName evidence="2">Class I SAM-dependent methyltransferase</fullName>
    </submittedName>
</protein>
<gene>
    <name evidence="2" type="ORF">HLH11_05050</name>
</gene>
<keyword evidence="2" id="KW-0489">Methyltransferase</keyword>
<dbReference type="EMBL" id="JABERH010000015">
    <property type="protein sequence ID" value="NNH38032.1"/>
    <property type="molecule type" value="Genomic_DNA"/>
</dbReference>
<dbReference type="GO" id="GO:0008757">
    <property type="term" value="F:S-adenosylmethionine-dependent methyltransferase activity"/>
    <property type="evidence" value="ECO:0007669"/>
    <property type="project" value="InterPro"/>
</dbReference>
<organism evidence="2 3">
    <name type="scientific">Acinetobacter terrae</name>
    <dbReference type="NCBI Taxonomy" id="2731247"/>
    <lineage>
        <taxon>Bacteria</taxon>
        <taxon>Pseudomonadati</taxon>
        <taxon>Pseudomonadota</taxon>
        <taxon>Gammaproteobacteria</taxon>
        <taxon>Moraxellales</taxon>
        <taxon>Moraxellaceae</taxon>
        <taxon>Acinetobacter</taxon>
        <taxon>Acinetobacter Taxon 24</taxon>
    </lineage>
</organism>
<dbReference type="Pfam" id="PF08241">
    <property type="entry name" value="Methyltransf_11"/>
    <property type="match status" value="1"/>
</dbReference>
<evidence type="ECO:0000313" key="3">
    <source>
        <dbReference type="Proteomes" id="UP000532147"/>
    </source>
</evidence>
<sequence length="220" mass="25153">MIYKFYQQHIFPHLLDQVMQTPSLMEQRRELLLPISGEVLEIGFGTGVNLPFYQNVDTLYALEPNADIYQLASKRVHESAIHVQHVQASAEKLPFADNSIEHIVSTWTLCSIEHLPQALNELHRVIKPTGTLHLVEHVQYQDNPTLKHLQNLLTPIQKRLADGCHLNRNIEQALLDANFSFKEQHYFDAAGIPKIGSRMFFARAQKAQKLNSPSLKPFAQ</sequence>